<keyword evidence="2" id="KW-0677">Repeat</keyword>
<sequence length="1318" mass="143693">MAQTSLLQGKQFYCREWVFHKLQHCLQEKANCSGSAANKPSLAASSGNNTGVVSGRGAAWGVLLVGGPGSGKTALCTELLWPSSPANLQRGLHRQALAFHFCRAQDSDTLCVGGFVRGLVAQICRSGLIQGYEDKLRDPAIQSLLQPGECERNPAEAFKRCILLPLLGMKPPQQSLFLLVDSVDEGCNISEGEQTSTSLSGTIAELLAGHFEFFPPWLLLLCSARKQSKAVTKMFTGFRKISLDDLRKAYIVKDVQQYILHRLDQEEALRQHLTKETAEMLNQLHIKSSGCFLYLERVLDGVVENFIMLREIRDIPGTLNGLYLWLCQRLFVRKQFAKVQPILNVILAACRPLTTTELYHAVWTKNMTLTMEDFQRKLDVLSKVLIDGLGNTKILFHYSFAEWLLDVKHCTQKYLCNAAEGHRMLAMSYTCRAKDLTPLEAQEFALHLINSNLQLETSELALWMIWNGTPVKESLSTLIPKEQEVLQLLVKAGAHVNSEDDRTSCIVRQALEREDSIRTLLDNGASVNQCDSNGRTLLANAAYSGNLDVVNLLVSRGADLEVEDTHGQTALTLAARQGHTKVVNCLIGCGANVNHTDHDGWTALRSAAWGGHTEVVSALLYAGVKVDCADADSRTALRAAAWGGHEDIVLNLLQHGAEVNKADNEGRTALIAAAYMGHKEIVEHLLDHGAEVNHEDVDGRTALSVAALCVPASKGHASVVSLLIDRGAEVDHCDKDGMTPLLVAAYEGHVDVVDLLLEGGADVDHTDNNGRTPLLAAASMGHASVVNTLLFWGAAVDSIDSEGRTVLSIASAQGNVEVVRTLLDRGLDENHRDDAGWTPLHMAAFEGHRLICEALIEQGARTNEIDNDGRIPFILAAQEGHYDCVQILLENKSNVDQRGYDGRNALRVAALEGHVKVVQLLIEHGALVDHTCNQGATGLCIAAQEGHIDVVQILLEHGADPNHADQFGRTAMRVAAKNGHTQIIKLLEKYGASTLNGCTPSPVHTMEQKPLQSVSSKMQSLTMKSNSSGSTGGDMQPSMRGLSNGPAHAFSSPSESPDSTVDRQKSSLSNNSLKSSKNSSLRTTSSTATAQTVPIDSFHSLSFTEQIQQHSLPRSRSRQSIVSPSSTTHSLSQNHNSPSSEFEWSQVKPSLKSTKANKGGKTDNSSKSGSAGKKIKQNSSSQPKVLEYEMTQFDKRVPVAKSGTSVPLKSMPPEPQCKILVPPAQQEVGRSQQQFLIHQQSGEQKKRNGIMTNPNYHLQSNQVFLGRVSVPRTVQDRGHQEVLEGYPSAETELSLKQALKLQIEGGDPSFNYKKETPL</sequence>
<evidence type="ECO:0000256" key="1">
    <source>
        <dbReference type="ARBA" id="ARBA00022553"/>
    </source>
</evidence>
<dbReference type="PROSITE" id="PS50297">
    <property type="entry name" value="ANK_REP_REGION"/>
    <property type="match status" value="13"/>
</dbReference>
<feature type="region of interest" description="Disordered" evidence="5">
    <location>
        <begin position="1001"/>
        <end position="1089"/>
    </location>
</feature>
<dbReference type="OrthoDB" id="427518at2759"/>
<feature type="domain" description="TANC1/2-like winged helix" evidence="8">
    <location>
        <begin position="329"/>
        <end position="454"/>
    </location>
</feature>
<keyword evidence="1" id="KW-0597">Phosphoprotein</keyword>
<dbReference type="HOGENOM" id="CLU_002138_0_0_1"/>
<dbReference type="Pfam" id="PF13637">
    <property type="entry name" value="Ank_4"/>
    <property type="match status" value="1"/>
</dbReference>
<feature type="region of interest" description="Disordered" evidence="5">
    <location>
        <begin position="1106"/>
        <end position="1184"/>
    </location>
</feature>
<feature type="repeat" description="ANK" evidence="4">
    <location>
        <begin position="599"/>
        <end position="631"/>
    </location>
</feature>
<evidence type="ECO:0000256" key="5">
    <source>
        <dbReference type="SAM" id="MobiDB-lite"/>
    </source>
</evidence>
<dbReference type="FunFam" id="1.25.40.20:FF:000739">
    <property type="entry name" value="Ankyrin repeat domain 50"/>
    <property type="match status" value="1"/>
</dbReference>
<proteinExistence type="predicted"/>
<feature type="repeat" description="ANK" evidence="4">
    <location>
        <begin position="769"/>
        <end position="801"/>
    </location>
</feature>
<feature type="compositionally biased region" description="Polar residues" evidence="5">
    <location>
        <begin position="1127"/>
        <end position="1156"/>
    </location>
</feature>
<keyword evidence="3 4" id="KW-0040">ANK repeat</keyword>
<feature type="repeat" description="ANK" evidence="4">
    <location>
        <begin position="934"/>
        <end position="966"/>
    </location>
</feature>
<feature type="compositionally biased region" description="Polar residues" evidence="5">
    <location>
        <begin position="1010"/>
        <end position="1029"/>
    </location>
</feature>
<dbReference type="InterPro" id="IPR058018">
    <property type="entry name" value="AAA_lid_TANC1/2"/>
</dbReference>
<dbReference type="Bgee" id="ENSMGAG00000010546">
    <property type="expression patterns" value="Expressed in gizzard and 17 other cell types or tissues"/>
</dbReference>
<evidence type="ECO:0000259" key="8">
    <source>
        <dbReference type="Pfam" id="PF25521"/>
    </source>
</evidence>
<dbReference type="SUPFAM" id="SSF48403">
    <property type="entry name" value="Ankyrin repeat"/>
    <property type="match status" value="2"/>
</dbReference>
<evidence type="ECO:0000256" key="3">
    <source>
        <dbReference type="ARBA" id="ARBA00023043"/>
    </source>
</evidence>
<evidence type="ECO:0000259" key="7">
    <source>
        <dbReference type="Pfam" id="PF25520"/>
    </source>
</evidence>
<reference evidence="9" key="2">
    <citation type="submission" date="2025-08" db="UniProtKB">
        <authorList>
            <consortium name="Ensembl"/>
        </authorList>
    </citation>
    <scope>IDENTIFICATION</scope>
</reference>
<name>G1NDL4_MELGA</name>
<dbReference type="PANTHER" id="PTHR24198">
    <property type="entry name" value="ANKYRIN REPEAT AND PROTEIN KINASE DOMAIN-CONTAINING PROTEIN"/>
    <property type="match status" value="1"/>
</dbReference>
<dbReference type="Ensembl" id="ENSMGAT00000011820.3">
    <property type="protein sequence ID" value="ENSMGAP00000010952.3"/>
    <property type="gene ID" value="ENSMGAG00000010546.3"/>
</dbReference>
<feature type="repeat" description="ANK" evidence="4">
    <location>
        <begin position="665"/>
        <end position="697"/>
    </location>
</feature>
<dbReference type="InterPro" id="IPR056884">
    <property type="entry name" value="NPHP3-like_N"/>
</dbReference>
<gene>
    <name evidence="9" type="primary">ANKRD50</name>
</gene>
<evidence type="ECO:0000313" key="9">
    <source>
        <dbReference type="Ensembl" id="ENSMGAP00000010952.3"/>
    </source>
</evidence>
<feature type="repeat" description="ANK" evidence="4">
    <location>
        <begin position="533"/>
        <end position="565"/>
    </location>
</feature>
<dbReference type="PROSITE" id="PS50088">
    <property type="entry name" value="ANK_REPEAT"/>
    <property type="match status" value="14"/>
</dbReference>
<feature type="repeat" description="ANK" evidence="4">
    <location>
        <begin position="736"/>
        <end position="768"/>
    </location>
</feature>
<dbReference type="InterPro" id="IPR036770">
    <property type="entry name" value="Ankyrin_rpt-contain_sf"/>
</dbReference>
<reference evidence="9" key="3">
    <citation type="submission" date="2025-09" db="UniProtKB">
        <authorList>
            <consortium name="Ensembl"/>
        </authorList>
    </citation>
    <scope>IDENTIFICATION</scope>
</reference>
<evidence type="ECO:0000256" key="2">
    <source>
        <dbReference type="ARBA" id="ARBA00022737"/>
    </source>
</evidence>
<protein>
    <submittedName>
        <fullName evidence="9">Ankyrin repeat domain containing 50</fullName>
    </submittedName>
</protein>
<feature type="repeat" description="ANK" evidence="4">
    <location>
        <begin position="967"/>
        <end position="993"/>
    </location>
</feature>
<dbReference type="SMART" id="SM00248">
    <property type="entry name" value="ANK"/>
    <property type="match status" value="14"/>
</dbReference>
<dbReference type="PANTHER" id="PTHR24198:SF165">
    <property type="entry name" value="ANKYRIN REPEAT-CONTAINING PROTEIN-RELATED"/>
    <property type="match status" value="1"/>
</dbReference>
<organism evidence="9 10">
    <name type="scientific">Meleagris gallopavo</name>
    <name type="common">Wild turkey</name>
    <dbReference type="NCBI Taxonomy" id="9103"/>
    <lineage>
        <taxon>Eukaryota</taxon>
        <taxon>Metazoa</taxon>
        <taxon>Chordata</taxon>
        <taxon>Craniata</taxon>
        <taxon>Vertebrata</taxon>
        <taxon>Euteleostomi</taxon>
        <taxon>Archelosauria</taxon>
        <taxon>Archosauria</taxon>
        <taxon>Dinosauria</taxon>
        <taxon>Saurischia</taxon>
        <taxon>Theropoda</taxon>
        <taxon>Coelurosauria</taxon>
        <taxon>Aves</taxon>
        <taxon>Neognathae</taxon>
        <taxon>Galloanserae</taxon>
        <taxon>Galliformes</taxon>
        <taxon>Phasianidae</taxon>
        <taxon>Meleagridinae</taxon>
        <taxon>Meleagris</taxon>
    </lineage>
</organism>
<feature type="compositionally biased region" description="Low complexity" evidence="5">
    <location>
        <begin position="1066"/>
        <end position="1089"/>
    </location>
</feature>
<dbReference type="InterPro" id="IPR002110">
    <property type="entry name" value="Ankyrin_rpt"/>
</dbReference>
<dbReference type="Pfam" id="PF25520">
    <property type="entry name" value="AAA_lid_TANC1"/>
    <property type="match status" value="1"/>
</dbReference>
<reference evidence="9 10" key="1">
    <citation type="journal article" date="2010" name="PLoS Biol.">
        <title>Multi-platform next-generation sequencing of the domestic turkey (Meleagris gallopavo): genome assembly and analysis.</title>
        <authorList>
            <person name="Dalloul R.A."/>
            <person name="Long J.A."/>
            <person name="Zimin A.V."/>
            <person name="Aslam L."/>
            <person name="Beal K."/>
            <person name="Blomberg L.A."/>
            <person name="Bouffard P."/>
            <person name="Burt D.W."/>
            <person name="Crasta O."/>
            <person name="Crooijmans R.P."/>
            <person name="Cooper K."/>
            <person name="Coulombe R.A."/>
            <person name="De S."/>
            <person name="Delany M.E."/>
            <person name="Dodgson J.B."/>
            <person name="Dong J.J."/>
            <person name="Evans C."/>
            <person name="Frederickson K.M."/>
            <person name="Flicek P."/>
            <person name="Florea L."/>
            <person name="Folkerts O."/>
            <person name="Groenen M.A."/>
            <person name="Harkins T.T."/>
            <person name="Herrero J."/>
            <person name="Hoffmann S."/>
            <person name="Megens H.J."/>
            <person name="Jiang A."/>
            <person name="de Jong P."/>
            <person name="Kaiser P."/>
            <person name="Kim H."/>
            <person name="Kim K.W."/>
            <person name="Kim S."/>
            <person name="Langenberger D."/>
            <person name="Lee M.K."/>
            <person name="Lee T."/>
            <person name="Mane S."/>
            <person name="Marcais G."/>
            <person name="Marz M."/>
            <person name="McElroy A.P."/>
            <person name="Modise T."/>
            <person name="Nefedov M."/>
            <person name="Notredame C."/>
            <person name="Paton I.R."/>
            <person name="Payne W.S."/>
            <person name="Pertea G."/>
            <person name="Prickett D."/>
            <person name="Puiu D."/>
            <person name="Qioa D."/>
            <person name="Raineri E."/>
            <person name="Ruffier M."/>
            <person name="Salzberg S.L."/>
            <person name="Schatz M.C."/>
            <person name="Scheuring C."/>
            <person name="Schmidt C.J."/>
            <person name="Schroeder S."/>
            <person name="Searle S.M."/>
            <person name="Smith E.J."/>
            <person name="Smith J."/>
            <person name="Sonstegard T.S."/>
            <person name="Stadler P.F."/>
            <person name="Tafer H."/>
            <person name="Tu Z.J."/>
            <person name="Van Tassell C.P."/>
            <person name="Vilella A.J."/>
            <person name="Williams K.P."/>
            <person name="Yorke J.A."/>
            <person name="Zhang L."/>
            <person name="Zhang H.B."/>
            <person name="Zhang X."/>
            <person name="Zhang Y."/>
            <person name="Reed K.M."/>
        </authorList>
    </citation>
    <scope>NUCLEOTIDE SEQUENCE [LARGE SCALE GENOMIC DNA]</scope>
</reference>
<dbReference type="Pfam" id="PF24883">
    <property type="entry name" value="NPHP3_N"/>
    <property type="match status" value="1"/>
</dbReference>
<dbReference type="Proteomes" id="UP000001645">
    <property type="component" value="Chromosome 4"/>
</dbReference>
<feature type="repeat" description="ANK" evidence="4">
    <location>
        <begin position="835"/>
        <end position="867"/>
    </location>
</feature>
<dbReference type="Pfam" id="PF25521">
    <property type="entry name" value="WHD_TANC1"/>
    <property type="match status" value="1"/>
</dbReference>
<feature type="repeat" description="ANK" evidence="4">
    <location>
        <begin position="901"/>
        <end position="933"/>
    </location>
</feature>
<dbReference type="Gene3D" id="1.25.40.20">
    <property type="entry name" value="Ankyrin repeat-containing domain"/>
    <property type="match status" value="4"/>
</dbReference>
<dbReference type="Pfam" id="PF12796">
    <property type="entry name" value="Ank_2"/>
    <property type="match status" value="4"/>
</dbReference>
<feature type="repeat" description="ANK" evidence="4">
    <location>
        <begin position="868"/>
        <end position="900"/>
    </location>
</feature>
<evidence type="ECO:0000313" key="10">
    <source>
        <dbReference type="Proteomes" id="UP000001645"/>
    </source>
</evidence>
<accession>G1NDL4</accession>
<feature type="repeat" description="ANK" evidence="4">
    <location>
        <begin position="566"/>
        <end position="598"/>
    </location>
</feature>
<feature type="domain" description="TANC1/2-like AAA+ ATPase lid" evidence="7">
    <location>
        <begin position="244"/>
        <end position="328"/>
    </location>
</feature>
<dbReference type="InterPro" id="IPR058056">
    <property type="entry name" value="WH_TANC1/2"/>
</dbReference>
<feature type="repeat" description="ANK" evidence="4">
    <location>
        <begin position="698"/>
        <end position="735"/>
    </location>
</feature>
<feature type="domain" description="Nephrocystin 3-like N-terminal" evidence="6">
    <location>
        <begin position="63"/>
        <end position="190"/>
    </location>
</feature>
<dbReference type="Pfam" id="PF00023">
    <property type="entry name" value="Ank"/>
    <property type="match status" value="1"/>
</dbReference>
<evidence type="ECO:0000259" key="6">
    <source>
        <dbReference type="Pfam" id="PF24883"/>
    </source>
</evidence>
<keyword evidence="10" id="KW-1185">Reference proteome</keyword>
<dbReference type="GeneTree" id="ENSGT00940000155116"/>
<feature type="repeat" description="ANK" evidence="4">
    <location>
        <begin position="802"/>
        <end position="834"/>
    </location>
</feature>
<feature type="repeat" description="ANK" evidence="4">
    <location>
        <begin position="632"/>
        <end position="664"/>
    </location>
</feature>
<dbReference type="PRINTS" id="PR01415">
    <property type="entry name" value="ANKYRIN"/>
</dbReference>
<evidence type="ECO:0000256" key="4">
    <source>
        <dbReference type="PROSITE-ProRule" id="PRU00023"/>
    </source>
</evidence>